<dbReference type="Pfam" id="PF00249">
    <property type="entry name" value="Myb_DNA-binding"/>
    <property type="match status" value="1"/>
</dbReference>
<dbReference type="PANTHER" id="PTHR41733">
    <property type="entry name" value="UBIQUITIN-ASSOCIATED/TRANSLATION ELONGATION FACTOR EF1B, N-TERMINAL, EUKARYOTE"/>
    <property type="match status" value="1"/>
</dbReference>
<accession>A0A1Y2C9S7</accession>
<dbReference type="InterPro" id="IPR009057">
    <property type="entry name" value="Homeodomain-like_sf"/>
</dbReference>
<evidence type="ECO:0000313" key="3">
    <source>
        <dbReference type="Proteomes" id="UP000193642"/>
    </source>
</evidence>
<dbReference type="SUPFAM" id="SSF46689">
    <property type="entry name" value="Homeodomain-like"/>
    <property type="match status" value="1"/>
</dbReference>
<dbReference type="EMBL" id="MCGO01000024">
    <property type="protein sequence ID" value="ORY43790.1"/>
    <property type="molecule type" value="Genomic_DNA"/>
</dbReference>
<dbReference type="Gene3D" id="1.10.10.60">
    <property type="entry name" value="Homeodomain-like"/>
    <property type="match status" value="1"/>
</dbReference>
<protein>
    <recommendedName>
        <fullName evidence="1">Myb-like domain-containing protein</fullName>
    </recommendedName>
</protein>
<keyword evidence="3" id="KW-1185">Reference proteome</keyword>
<comment type="caution">
    <text evidence="2">The sequence shown here is derived from an EMBL/GenBank/DDBJ whole genome shotgun (WGS) entry which is preliminary data.</text>
</comment>
<dbReference type="PANTHER" id="PTHR41733:SF1">
    <property type="entry name" value="CHROMOSOME UNDETERMINED SCAFFOLD_30, WHOLE GENOME SHOTGUN SEQUENCE"/>
    <property type="match status" value="1"/>
</dbReference>
<organism evidence="2 3">
    <name type="scientific">Rhizoclosmatium globosum</name>
    <dbReference type="NCBI Taxonomy" id="329046"/>
    <lineage>
        <taxon>Eukaryota</taxon>
        <taxon>Fungi</taxon>
        <taxon>Fungi incertae sedis</taxon>
        <taxon>Chytridiomycota</taxon>
        <taxon>Chytridiomycota incertae sedis</taxon>
        <taxon>Chytridiomycetes</taxon>
        <taxon>Chytridiales</taxon>
        <taxon>Chytriomycetaceae</taxon>
        <taxon>Rhizoclosmatium</taxon>
    </lineage>
</organism>
<dbReference type="Proteomes" id="UP000193642">
    <property type="component" value="Unassembled WGS sequence"/>
</dbReference>
<gene>
    <name evidence="2" type="ORF">BCR33DRAFT_660073</name>
</gene>
<dbReference type="InterPro" id="IPR001005">
    <property type="entry name" value="SANT/Myb"/>
</dbReference>
<feature type="non-terminal residue" evidence="2">
    <location>
        <position position="1"/>
    </location>
</feature>
<dbReference type="STRING" id="329046.A0A1Y2C9S7"/>
<dbReference type="AlphaFoldDB" id="A0A1Y2C9S7"/>
<feature type="domain" description="Myb-like" evidence="1">
    <location>
        <begin position="8"/>
        <end position="53"/>
    </location>
</feature>
<dbReference type="OrthoDB" id="608866at2759"/>
<proteinExistence type="predicted"/>
<reference evidence="2 3" key="1">
    <citation type="submission" date="2016-07" db="EMBL/GenBank/DDBJ databases">
        <title>Pervasive Adenine N6-methylation of Active Genes in Fungi.</title>
        <authorList>
            <consortium name="DOE Joint Genome Institute"/>
            <person name="Mondo S.J."/>
            <person name="Dannebaum R.O."/>
            <person name="Kuo R.C."/>
            <person name="Labutti K."/>
            <person name="Haridas S."/>
            <person name="Kuo A."/>
            <person name="Salamov A."/>
            <person name="Ahrendt S.R."/>
            <person name="Lipzen A."/>
            <person name="Sullivan W."/>
            <person name="Andreopoulos W.B."/>
            <person name="Clum A."/>
            <person name="Lindquist E."/>
            <person name="Daum C."/>
            <person name="Ramamoorthy G.K."/>
            <person name="Gryganskyi A."/>
            <person name="Culley D."/>
            <person name="Magnuson J.K."/>
            <person name="James T.Y."/>
            <person name="O'Malley M.A."/>
            <person name="Stajich J.E."/>
            <person name="Spatafora J.W."/>
            <person name="Visel A."/>
            <person name="Grigoriev I.V."/>
        </authorList>
    </citation>
    <scope>NUCLEOTIDE SEQUENCE [LARGE SCALE GENOMIC DNA]</scope>
    <source>
        <strain evidence="2 3">JEL800</strain>
    </source>
</reference>
<evidence type="ECO:0000313" key="2">
    <source>
        <dbReference type="EMBL" id="ORY43790.1"/>
    </source>
</evidence>
<evidence type="ECO:0000259" key="1">
    <source>
        <dbReference type="PROSITE" id="PS50090"/>
    </source>
</evidence>
<sequence>NTSVNQGWSTPEEDILVKAIMKFGVGNWRAILDSGCLPGKNPAQMYLQTQRVLGQQSISEFTGLHVDIRAIGIINKSRTDVVRKNRLITNAGGKLTREELIKKLKQNKEKYEVPEQVWSTIELPNQDSITKLIMEKRFLLSTLEAEVAQVREQIMEVRVRLLFDACFIYEYSS</sequence>
<name>A0A1Y2C9S7_9FUNG</name>
<dbReference type="PROSITE" id="PS50090">
    <property type="entry name" value="MYB_LIKE"/>
    <property type="match status" value="1"/>
</dbReference>